<dbReference type="Proteomes" id="UP000078340">
    <property type="component" value="Unassembled WGS sequence"/>
</dbReference>
<dbReference type="AlphaFoldDB" id="A0A179H9X7"/>
<reference evidence="2 4" key="1">
    <citation type="submission" date="2016-01" db="EMBL/GenBank/DDBJ databases">
        <title>Biosynthesis of antibiotic leucinostatins and their inhibition on Phytophthora in bio-control Purpureocillium lilacinum.</title>
        <authorList>
            <person name="Wang G."/>
            <person name="Liu Z."/>
            <person name="Lin R."/>
            <person name="Li E."/>
            <person name="Mao Z."/>
            <person name="Ling J."/>
            <person name="Yin W."/>
            <person name="Xie B."/>
        </authorList>
    </citation>
    <scope>NUCLEOTIDE SEQUENCE [LARGE SCALE GENOMIC DNA]</scope>
    <source>
        <strain evidence="2">PLBJ-1</strain>
        <strain evidence="3">PLFJ-1</strain>
    </source>
</reference>
<feature type="compositionally biased region" description="Polar residues" evidence="1">
    <location>
        <begin position="164"/>
        <end position="180"/>
    </location>
</feature>
<protein>
    <submittedName>
        <fullName evidence="2">Uncharacterized protein</fullName>
    </submittedName>
</protein>
<evidence type="ECO:0000313" key="2">
    <source>
        <dbReference type="EMBL" id="OAQ86954.1"/>
    </source>
</evidence>
<dbReference type="EMBL" id="LSBI01000001">
    <property type="protein sequence ID" value="OAQ94917.1"/>
    <property type="molecule type" value="Genomic_DNA"/>
</dbReference>
<feature type="region of interest" description="Disordered" evidence="1">
    <location>
        <begin position="159"/>
        <end position="183"/>
    </location>
</feature>
<evidence type="ECO:0000313" key="4">
    <source>
        <dbReference type="Proteomes" id="UP000078240"/>
    </source>
</evidence>
<evidence type="ECO:0000313" key="3">
    <source>
        <dbReference type="EMBL" id="OAQ94917.1"/>
    </source>
</evidence>
<feature type="region of interest" description="Disordered" evidence="1">
    <location>
        <begin position="254"/>
        <end position="277"/>
    </location>
</feature>
<name>A0A179H9X7_PURLI</name>
<comment type="caution">
    <text evidence="2">The sequence shown here is derived from an EMBL/GenBank/DDBJ whole genome shotgun (WGS) entry which is preliminary data.</text>
</comment>
<proteinExistence type="predicted"/>
<feature type="compositionally biased region" description="Pro residues" evidence="1">
    <location>
        <begin position="60"/>
        <end position="70"/>
    </location>
</feature>
<organism evidence="2 4">
    <name type="scientific">Purpureocillium lilacinum</name>
    <name type="common">Paecilomyces lilacinus</name>
    <dbReference type="NCBI Taxonomy" id="33203"/>
    <lineage>
        <taxon>Eukaryota</taxon>
        <taxon>Fungi</taxon>
        <taxon>Dikarya</taxon>
        <taxon>Ascomycota</taxon>
        <taxon>Pezizomycotina</taxon>
        <taxon>Sordariomycetes</taxon>
        <taxon>Hypocreomycetidae</taxon>
        <taxon>Hypocreales</taxon>
        <taxon>Ophiocordycipitaceae</taxon>
        <taxon>Purpureocillium</taxon>
    </lineage>
</organism>
<feature type="region of interest" description="Disordered" evidence="1">
    <location>
        <begin position="51"/>
        <end position="111"/>
    </location>
</feature>
<dbReference type="EMBL" id="LSBH01000001">
    <property type="protein sequence ID" value="OAQ86954.1"/>
    <property type="molecule type" value="Genomic_DNA"/>
</dbReference>
<dbReference type="Proteomes" id="UP000078240">
    <property type="component" value="Unassembled WGS sequence"/>
</dbReference>
<accession>A0A179H9X7</accession>
<evidence type="ECO:0000256" key="1">
    <source>
        <dbReference type="SAM" id="MobiDB-lite"/>
    </source>
</evidence>
<feature type="compositionally biased region" description="Basic and acidic residues" evidence="1">
    <location>
        <begin position="74"/>
        <end position="83"/>
    </location>
</feature>
<sequence length="277" mass="30410">MTWCRLPASTRRFALLHGSSLRHRLSTLGPSHISLLRSRLWASRPFNTLASHCQGRRPAQPTPTPTPTPPQLSDKQEADRPALEDLTCPNDLPHLAMHSPNSPSPERGQSGLLICTSTGEAQHFSLFTPGGHASTRAPSLACAVIACVWVIATLARRRGARPCSRQQARPSLRQTGPSSSTRERALWTLESGRRRTIWLSPPSTARNSGPTARQAALHCGPPWLAEAELEWFHMDGRNFSLHSIPPMATARLERRLRRSPPSATTGKVTGLNEPDVH</sequence>
<gene>
    <name evidence="2" type="ORF">VFPBJ_00994</name>
    <name evidence="3" type="ORF">VFPFJ_01026</name>
</gene>